<dbReference type="GO" id="GO:0007508">
    <property type="term" value="P:larval heart development"/>
    <property type="evidence" value="ECO:0007669"/>
    <property type="project" value="TreeGrafter"/>
</dbReference>
<proteinExistence type="predicted"/>
<evidence type="ECO:0000259" key="1">
    <source>
        <dbReference type="Pfam" id="PF14529"/>
    </source>
</evidence>
<dbReference type="PANTHER" id="PTHR33395">
    <property type="entry name" value="TRANSCRIPTASE, PUTATIVE-RELATED-RELATED"/>
    <property type="match status" value="1"/>
</dbReference>
<dbReference type="GO" id="GO:0061343">
    <property type="term" value="P:cell adhesion involved in heart morphogenesis"/>
    <property type="evidence" value="ECO:0007669"/>
    <property type="project" value="TreeGrafter"/>
</dbReference>
<dbReference type="OrthoDB" id="6381896at2759"/>
<dbReference type="Proteomes" id="UP001152320">
    <property type="component" value="Chromosome 13"/>
</dbReference>
<dbReference type="Pfam" id="PF14529">
    <property type="entry name" value="Exo_endo_phos_2"/>
    <property type="match status" value="1"/>
</dbReference>
<name>A0A9Q1BR30_HOLLE</name>
<dbReference type="InterPro" id="IPR005135">
    <property type="entry name" value="Endo/exonuclease/phosphatase"/>
</dbReference>
<dbReference type="GO" id="GO:0031012">
    <property type="term" value="C:extracellular matrix"/>
    <property type="evidence" value="ECO:0007669"/>
    <property type="project" value="TreeGrafter"/>
</dbReference>
<dbReference type="AlphaFoldDB" id="A0A9Q1BR30"/>
<reference evidence="2" key="1">
    <citation type="submission" date="2021-10" db="EMBL/GenBank/DDBJ databases">
        <title>Tropical sea cucumber genome reveals ecological adaptation and Cuvierian tubules defense mechanism.</title>
        <authorList>
            <person name="Chen T."/>
        </authorList>
    </citation>
    <scope>NUCLEOTIDE SEQUENCE</scope>
    <source>
        <strain evidence="2">Nanhai2018</strain>
        <tissue evidence="2">Muscle</tissue>
    </source>
</reference>
<dbReference type="Gene3D" id="3.60.10.10">
    <property type="entry name" value="Endonuclease/exonuclease/phosphatase"/>
    <property type="match status" value="1"/>
</dbReference>
<comment type="caution">
    <text evidence="2">The sequence shown here is derived from an EMBL/GenBank/DDBJ whole genome shotgun (WGS) entry which is preliminary data.</text>
</comment>
<evidence type="ECO:0000313" key="2">
    <source>
        <dbReference type="EMBL" id="KAJ8031241.1"/>
    </source>
</evidence>
<keyword evidence="3" id="KW-1185">Reference proteome</keyword>
<dbReference type="SUPFAM" id="SSF56219">
    <property type="entry name" value="DNase I-like"/>
    <property type="match status" value="1"/>
</dbReference>
<sequence>MIEDYTFTKDTESVWCKVHTHGGSIVIGTCYLSPSASLNSEIALHDLVRKACQNNESVVLLGDFNHRTISWDILAAGSEGAEFLSLTQDLFLTQHVKAPTRGENILDLVLTTSPELVENLQVREPFSDHNIVAFDNVTVVTFKGKRVMNFDYYKADYNSMKIFLSSVNWREKLYGKSVCEMYECFKSTLEEAVSNFTPIKKCTSMSKRKPMWMTKAVVRARKKYNLWKRYRETKDYGDFLLYKSQLNKATNAIRKAKRDFERKLAQNITSDTKSFYRYVRSKSKAKERVGPLLDHKQMLNKLYIPRNREQKGLCYY</sequence>
<dbReference type="EMBL" id="JAIZAY010000013">
    <property type="protein sequence ID" value="KAJ8031241.1"/>
    <property type="molecule type" value="Genomic_DNA"/>
</dbReference>
<evidence type="ECO:0000313" key="3">
    <source>
        <dbReference type="Proteomes" id="UP001152320"/>
    </source>
</evidence>
<organism evidence="2 3">
    <name type="scientific">Holothuria leucospilota</name>
    <name type="common">Black long sea cucumber</name>
    <name type="synonym">Mertensiothuria leucospilota</name>
    <dbReference type="NCBI Taxonomy" id="206669"/>
    <lineage>
        <taxon>Eukaryota</taxon>
        <taxon>Metazoa</taxon>
        <taxon>Echinodermata</taxon>
        <taxon>Eleutherozoa</taxon>
        <taxon>Echinozoa</taxon>
        <taxon>Holothuroidea</taxon>
        <taxon>Aspidochirotacea</taxon>
        <taxon>Aspidochirotida</taxon>
        <taxon>Holothuriidae</taxon>
        <taxon>Holothuria</taxon>
    </lineage>
</organism>
<accession>A0A9Q1BR30</accession>
<dbReference type="PANTHER" id="PTHR33395:SF22">
    <property type="entry name" value="REVERSE TRANSCRIPTASE DOMAIN-CONTAINING PROTEIN"/>
    <property type="match status" value="1"/>
</dbReference>
<feature type="domain" description="Endonuclease/exonuclease/phosphatase" evidence="1">
    <location>
        <begin position="26"/>
        <end position="132"/>
    </location>
</feature>
<dbReference type="InterPro" id="IPR036691">
    <property type="entry name" value="Endo/exonu/phosph_ase_sf"/>
</dbReference>
<dbReference type="GO" id="GO:0003824">
    <property type="term" value="F:catalytic activity"/>
    <property type="evidence" value="ECO:0007669"/>
    <property type="project" value="InterPro"/>
</dbReference>
<gene>
    <name evidence="2" type="ORF">HOLleu_27911</name>
</gene>
<protein>
    <recommendedName>
        <fullName evidence="1">Endonuclease/exonuclease/phosphatase domain-containing protein</fullName>
    </recommendedName>
</protein>